<sequence>MTRFFYVVHISTGASYGRVTISTSISPHLLDKLDEFNRPDLKKAAIDFLEFWEFDRKGNVQTLAITFFIQMNVLAVFAEIHVTSLLIWHLVIQIYLLLNSPNSCRKQVYCASFSIDNLLVWSCAQDLYFDKMLIKTVAIAAVLIFTVFADEQPKWGGNFEPSNTDYLSLESNNPIGQGSQSTNETNVTNDELETVVDTILTSSRQGRNLDGFDEVYSDPNVQEVLQKGDDRQARNVIKDKLCSLGLMDCEGEQIEGKRPFLPPGELIYSQPPPGYRKPNGPPNHYGPPRPMPPPNGNGNNFGPPRKVGYAYSPQQTFQTTQSFPGPVYHSKPPGPVYVDSKPPGPIYEGSLPPGPIYQGPKPPGPIFSGESGSPYKFENVVENFHSHGKYEVSGHEFQGPAKPTIVVNAQGGAATTGQTAASSVNIHHHYHHIDEGASKTPVVVNNPIPVPVPQLISGNAISSSSEFSSNSGGFSPLSSGYDYNKIKQGSSYSGAQFNGVNSGLGPVNGLSGSGVYGGGVKPVFEQTNSIGQSGYGSFDVGSSYTGNGQFGHTASGNYGGSNSQFGQSVSGVYNGNTESFHSSNPGYYKKALNTNGGTNSLSYSQSGYKQQFGQFGASGTGESYQGFDSNRQDNFDCVCVPYDQCPSVDIIGRKGDLILPLDPRNLKTDIEAVDEETVTITDGNGTMTVVRVPKDTVDNTNATNANSTNTTVAQDAPKKITKRDVSEKKADVQEKADGEARALIWQKKAISSQRERIYCNYTTTDATVDHKVHTTDTNDKTIEMVMKIDL</sequence>
<protein>
    <submittedName>
        <fullName evidence="2">Uncharacterized protein</fullName>
    </submittedName>
</protein>
<proteinExistence type="predicted"/>
<feature type="compositionally biased region" description="Pro residues" evidence="1">
    <location>
        <begin position="270"/>
        <end position="295"/>
    </location>
</feature>
<feature type="region of interest" description="Disordered" evidence="1">
    <location>
        <begin position="704"/>
        <end position="725"/>
    </location>
</feature>
<feature type="region of interest" description="Disordered" evidence="1">
    <location>
        <begin position="255"/>
        <end position="371"/>
    </location>
</feature>
<keyword evidence="3" id="KW-1185">Reference proteome</keyword>
<organism evidence="2 3">
    <name type="scientific">Pseudolycoriella hygida</name>
    <dbReference type="NCBI Taxonomy" id="35572"/>
    <lineage>
        <taxon>Eukaryota</taxon>
        <taxon>Metazoa</taxon>
        <taxon>Ecdysozoa</taxon>
        <taxon>Arthropoda</taxon>
        <taxon>Hexapoda</taxon>
        <taxon>Insecta</taxon>
        <taxon>Pterygota</taxon>
        <taxon>Neoptera</taxon>
        <taxon>Endopterygota</taxon>
        <taxon>Diptera</taxon>
        <taxon>Nematocera</taxon>
        <taxon>Sciaroidea</taxon>
        <taxon>Sciaridae</taxon>
        <taxon>Pseudolycoriella</taxon>
    </lineage>
</organism>
<feature type="compositionally biased region" description="Pro residues" evidence="1">
    <location>
        <begin position="352"/>
        <end position="365"/>
    </location>
</feature>
<name>A0A9Q0N2I8_9DIPT</name>
<dbReference type="OrthoDB" id="5949700at2759"/>
<accession>A0A9Q0N2I8</accession>
<evidence type="ECO:0000256" key="1">
    <source>
        <dbReference type="SAM" id="MobiDB-lite"/>
    </source>
</evidence>
<gene>
    <name evidence="2" type="ORF">Bhyg_06851</name>
</gene>
<feature type="compositionally biased region" description="Basic and acidic residues" evidence="1">
    <location>
        <begin position="716"/>
        <end position="725"/>
    </location>
</feature>
<comment type="caution">
    <text evidence="2">The sequence shown here is derived from an EMBL/GenBank/DDBJ whole genome shotgun (WGS) entry which is preliminary data.</text>
</comment>
<dbReference type="EMBL" id="WJQU01000002">
    <property type="protein sequence ID" value="KAJ6641906.1"/>
    <property type="molecule type" value="Genomic_DNA"/>
</dbReference>
<evidence type="ECO:0000313" key="2">
    <source>
        <dbReference type="EMBL" id="KAJ6641906.1"/>
    </source>
</evidence>
<reference evidence="2" key="1">
    <citation type="submission" date="2022-07" db="EMBL/GenBank/DDBJ databases">
        <authorList>
            <person name="Trinca V."/>
            <person name="Uliana J.V.C."/>
            <person name="Torres T.T."/>
            <person name="Ward R.J."/>
            <person name="Monesi N."/>
        </authorList>
    </citation>
    <scope>NUCLEOTIDE SEQUENCE</scope>
    <source>
        <strain evidence="2">HSMRA1968</strain>
        <tissue evidence="2">Whole embryos</tissue>
    </source>
</reference>
<dbReference type="Proteomes" id="UP001151699">
    <property type="component" value="Chromosome B"/>
</dbReference>
<dbReference type="AlphaFoldDB" id="A0A9Q0N2I8"/>
<evidence type="ECO:0000313" key="3">
    <source>
        <dbReference type="Proteomes" id="UP001151699"/>
    </source>
</evidence>
<feature type="compositionally biased region" description="Low complexity" evidence="1">
    <location>
        <begin position="312"/>
        <end position="324"/>
    </location>
</feature>